<sequence length="74" mass="8010">MTDSLTASVYGSFLGCAKSDQIRTYQIQYINLLITQNATLADMAIIDISRLMTEAVVPSAQATTSPCDKSHVIL</sequence>
<reference evidence="1 2" key="1">
    <citation type="journal article" date="2018" name="BMC Genomics">
        <title>Comparative genome analyses reveal sequence features reflecting distinct modes of host-adaptation between dicot and monocot powdery mildew.</title>
        <authorList>
            <person name="Wu Y."/>
            <person name="Ma X."/>
            <person name="Pan Z."/>
            <person name="Kale S.D."/>
            <person name="Song Y."/>
            <person name="King H."/>
            <person name="Zhang Q."/>
            <person name="Presley C."/>
            <person name="Deng X."/>
            <person name="Wei C.I."/>
            <person name="Xiao S."/>
        </authorList>
    </citation>
    <scope>NUCLEOTIDE SEQUENCE [LARGE SCALE GENOMIC DNA]</scope>
    <source>
        <strain evidence="1">UCSC1</strain>
    </source>
</reference>
<name>A0A420HIR4_9PEZI</name>
<dbReference type="EMBL" id="MCBR01019086">
    <property type="protein sequence ID" value="RKF57275.1"/>
    <property type="molecule type" value="Genomic_DNA"/>
</dbReference>
<proteinExistence type="predicted"/>
<comment type="caution">
    <text evidence="1">The sequence shown here is derived from an EMBL/GenBank/DDBJ whole genome shotgun (WGS) entry which is preliminary data.</text>
</comment>
<evidence type="ECO:0000313" key="2">
    <source>
        <dbReference type="Proteomes" id="UP000285405"/>
    </source>
</evidence>
<evidence type="ECO:0000313" key="1">
    <source>
        <dbReference type="EMBL" id="RKF57275.1"/>
    </source>
</evidence>
<protein>
    <submittedName>
        <fullName evidence="1">Uncharacterized protein</fullName>
    </submittedName>
</protein>
<dbReference type="Proteomes" id="UP000285405">
    <property type="component" value="Unassembled WGS sequence"/>
</dbReference>
<organism evidence="1 2">
    <name type="scientific">Golovinomyces cichoracearum</name>
    <dbReference type="NCBI Taxonomy" id="62708"/>
    <lineage>
        <taxon>Eukaryota</taxon>
        <taxon>Fungi</taxon>
        <taxon>Dikarya</taxon>
        <taxon>Ascomycota</taxon>
        <taxon>Pezizomycotina</taxon>
        <taxon>Leotiomycetes</taxon>
        <taxon>Erysiphales</taxon>
        <taxon>Erysiphaceae</taxon>
        <taxon>Golovinomyces</taxon>
    </lineage>
</organism>
<accession>A0A420HIR4</accession>
<gene>
    <name evidence="1" type="ORF">GcC1_190027</name>
</gene>
<dbReference type="AlphaFoldDB" id="A0A420HIR4"/>